<sequence>VERQQGHVGHLHHLEADSGDVTDGVTFTTKPGHQNLPRFYIYLNEVEAAIVWHEGCDLLAILDELDSHTFSDGRVGLLGLNTTDNAFSVGGTSEGIGLQRCAQMGLLVLFIMPFLLTTVVAELPGSTQTSTLSWKIR</sequence>
<evidence type="ECO:0000313" key="3">
    <source>
        <dbReference type="Proteomes" id="UP000472271"/>
    </source>
</evidence>
<accession>A0A673AFB8</accession>
<dbReference type="Ensembl" id="ENSSORT00005028200.1">
    <property type="protein sequence ID" value="ENSSORP00005027413.1"/>
    <property type="gene ID" value="ENSSORG00005013084.1"/>
</dbReference>
<reference evidence="2" key="2">
    <citation type="submission" date="2025-08" db="UniProtKB">
        <authorList>
            <consortium name="Ensembl"/>
        </authorList>
    </citation>
    <scope>IDENTIFICATION</scope>
</reference>
<dbReference type="Proteomes" id="UP000472271">
    <property type="component" value="Chromosome 5"/>
</dbReference>
<dbReference type="AlphaFoldDB" id="A0A673AFB8"/>
<keyword evidence="3" id="KW-1185">Reference proteome</keyword>
<proteinExistence type="predicted"/>
<name>A0A673AFB8_9TELE</name>
<organism evidence="2 3">
    <name type="scientific">Sphaeramia orbicularis</name>
    <name type="common">orbiculate cardinalfish</name>
    <dbReference type="NCBI Taxonomy" id="375764"/>
    <lineage>
        <taxon>Eukaryota</taxon>
        <taxon>Metazoa</taxon>
        <taxon>Chordata</taxon>
        <taxon>Craniata</taxon>
        <taxon>Vertebrata</taxon>
        <taxon>Euteleostomi</taxon>
        <taxon>Actinopterygii</taxon>
        <taxon>Neopterygii</taxon>
        <taxon>Teleostei</taxon>
        <taxon>Neoteleostei</taxon>
        <taxon>Acanthomorphata</taxon>
        <taxon>Gobiaria</taxon>
        <taxon>Kurtiformes</taxon>
        <taxon>Apogonoidei</taxon>
        <taxon>Apogonidae</taxon>
        <taxon>Apogoninae</taxon>
        <taxon>Sphaeramia</taxon>
    </lineage>
</organism>
<reference evidence="2" key="3">
    <citation type="submission" date="2025-09" db="UniProtKB">
        <authorList>
            <consortium name="Ensembl"/>
        </authorList>
    </citation>
    <scope>IDENTIFICATION</scope>
</reference>
<keyword evidence="1" id="KW-1133">Transmembrane helix</keyword>
<feature type="transmembrane region" description="Helical" evidence="1">
    <location>
        <begin position="106"/>
        <end position="125"/>
    </location>
</feature>
<evidence type="ECO:0000313" key="2">
    <source>
        <dbReference type="Ensembl" id="ENSSORP00005027413.1"/>
    </source>
</evidence>
<keyword evidence="1" id="KW-0812">Transmembrane</keyword>
<evidence type="ECO:0000256" key="1">
    <source>
        <dbReference type="SAM" id="Phobius"/>
    </source>
</evidence>
<keyword evidence="1" id="KW-0472">Membrane</keyword>
<dbReference type="InParanoid" id="A0A673AFB8"/>
<reference evidence="2" key="1">
    <citation type="submission" date="2019-06" db="EMBL/GenBank/DDBJ databases">
        <authorList>
            <consortium name="Wellcome Sanger Institute Data Sharing"/>
        </authorList>
    </citation>
    <scope>NUCLEOTIDE SEQUENCE [LARGE SCALE GENOMIC DNA]</scope>
</reference>
<protein>
    <submittedName>
        <fullName evidence="2">Uncharacterized protein</fullName>
    </submittedName>
</protein>